<dbReference type="InterPro" id="IPR016152">
    <property type="entry name" value="PTrfase/Anion_transptr"/>
</dbReference>
<evidence type="ECO:0000259" key="1">
    <source>
        <dbReference type="PROSITE" id="PS51094"/>
    </source>
</evidence>
<protein>
    <submittedName>
        <fullName evidence="2">Phosphotransferase IIA-like nitrogen-regulatory protein PtsN</fullName>
    </submittedName>
</protein>
<dbReference type="AlphaFoldDB" id="A0A420XID2"/>
<keyword evidence="3" id="KW-1185">Reference proteome</keyword>
<keyword evidence="2" id="KW-0808">Transferase</keyword>
<reference evidence="2 3" key="1">
    <citation type="submission" date="2018-10" db="EMBL/GenBank/DDBJ databases">
        <title>Genomic Encyclopedia of Type Strains, Phase IV (KMG-IV): sequencing the most valuable type-strain genomes for metagenomic binning, comparative biology and taxonomic classification.</title>
        <authorList>
            <person name="Goeker M."/>
        </authorList>
    </citation>
    <scope>NUCLEOTIDE SEQUENCE [LARGE SCALE GENOMIC DNA]</scope>
    <source>
        <strain evidence="2 3">DSM 23800</strain>
    </source>
</reference>
<dbReference type="InterPro" id="IPR051541">
    <property type="entry name" value="PTS_SugarTrans_NitroReg"/>
</dbReference>
<dbReference type="RefSeq" id="WP_121121001.1">
    <property type="nucleotide sequence ID" value="NZ_CP016604.1"/>
</dbReference>
<dbReference type="CDD" id="cd00211">
    <property type="entry name" value="PTS_IIA_fru"/>
    <property type="match status" value="1"/>
</dbReference>
<accession>A0A420XID2</accession>
<dbReference type="InterPro" id="IPR002178">
    <property type="entry name" value="PTS_EIIA_type-2_dom"/>
</dbReference>
<name>A0A420XID2_9PAST</name>
<sequence length="185" mass="21129">MKLTEFLSPERIYPAVALSSKKRVLEFIAKVVADSFNHMVDFEKEEELASSSECFNYLVKREKLGSTAINNGVAIPHARLPLDYATIDKPIAIFVQLENPIDYDSNDHKNVDLVYAILFPESCCTEYKDYLSKVAQRLSDKNILKHLRASTSSEDIWQVLSYSDQHTQEDEMDSQLENNSTEEIS</sequence>
<dbReference type="Gene3D" id="3.40.930.10">
    <property type="entry name" value="Mannitol-specific EII, Chain A"/>
    <property type="match status" value="1"/>
</dbReference>
<dbReference type="PANTHER" id="PTHR47738">
    <property type="entry name" value="PTS SYSTEM FRUCTOSE-LIKE EIIA COMPONENT-RELATED"/>
    <property type="match status" value="1"/>
</dbReference>
<dbReference type="GO" id="GO:0016740">
    <property type="term" value="F:transferase activity"/>
    <property type="evidence" value="ECO:0007669"/>
    <property type="project" value="UniProtKB-KW"/>
</dbReference>
<proteinExistence type="predicted"/>
<dbReference type="SUPFAM" id="SSF55804">
    <property type="entry name" value="Phoshotransferase/anion transport protein"/>
    <property type="match status" value="1"/>
</dbReference>
<dbReference type="EMBL" id="RBJC01000004">
    <property type="protein sequence ID" value="RKR76840.1"/>
    <property type="molecule type" value="Genomic_DNA"/>
</dbReference>
<dbReference type="OrthoDB" id="95460at2"/>
<dbReference type="PANTHER" id="PTHR47738:SF1">
    <property type="entry name" value="NITROGEN REGULATORY PROTEIN"/>
    <property type="match status" value="1"/>
</dbReference>
<dbReference type="GO" id="GO:0030295">
    <property type="term" value="F:protein kinase activator activity"/>
    <property type="evidence" value="ECO:0007669"/>
    <property type="project" value="TreeGrafter"/>
</dbReference>
<dbReference type="PROSITE" id="PS51094">
    <property type="entry name" value="PTS_EIIA_TYPE_2"/>
    <property type="match status" value="1"/>
</dbReference>
<evidence type="ECO:0000313" key="3">
    <source>
        <dbReference type="Proteomes" id="UP000280099"/>
    </source>
</evidence>
<gene>
    <name evidence="2" type="ORF">DES31_0148</name>
</gene>
<organism evidence="2 3">
    <name type="scientific">Otariodibacter oris</name>
    <dbReference type="NCBI Taxonomy" id="1032623"/>
    <lineage>
        <taxon>Bacteria</taxon>
        <taxon>Pseudomonadati</taxon>
        <taxon>Pseudomonadota</taxon>
        <taxon>Gammaproteobacteria</taxon>
        <taxon>Pasteurellales</taxon>
        <taxon>Pasteurellaceae</taxon>
        <taxon>Otariodibacter</taxon>
    </lineage>
</organism>
<dbReference type="Proteomes" id="UP000280099">
    <property type="component" value="Unassembled WGS sequence"/>
</dbReference>
<comment type="caution">
    <text evidence="2">The sequence shown here is derived from an EMBL/GenBank/DDBJ whole genome shotgun (WGS) entry which is preliminary data.</text>
</comment>
<dbReference type="Pfam" id="PF00359">
    <property type="entry name" value="PTS_EIIA_2"/>
    <property type="match status" value="1"/>
</dbReference>
<evidence type="ECO:0000313" key="2">
    <source>
        <dbReference type="EMBL" id="RKR76840.1"/>
    </source>
</evidence>
<feature type="domain" description="PTS EIIA type-2" evidence="1">
    <location>
        <begin position="5"/>
        <end position="163"/>
    </location>
</feature>